<feature type="transmembrane region" description="Helical" evidence="5">
    <location>
        <begin position="179"/>
        <end position="198"/>
    </location>
</feature>
<evidence type="ECO:0000313" key="7">
    <source>
        <dbReference type="EMBL" id="KRO63074.1"/>
    </source>
</evidence>
<dbReference type="PROSITE" id="PS50928">
    <property type="entry name" value="ABC_TM1"/>
    <property type="match status" value="1"/>
</dbReference>
<sequence>MVADILRSLLRRPAGLISATLLVLLYGMALFAPFLSPTTPSAQNLDRTYHPPTALVWQDGHLSVQLYQLVDPSTAAYQPLPERSVPLRWFSEGPSYKLFGLFPAHRHLFTVPDSHPIYLLGSDATGRDVFTRLLYGAGISLSIGLIGVFLTSLLGLTIGGLAGYLGGWPDSLAMRLTEFLMAVPGLYLLLALRAALSSRFPSDATFLLIVVILSALGWAGTARVVRGLVLSLRERPFILAANIIGQRPWTILFRHLLPNTFSYLIVAATLSVPGYILGEAALSFLGLGIQEPASSWGLMLGQAQDIKIFMLNFWWLLTPGAAIILTVIAFNLLGDALRDAVDPRFRLPGK</sequence>
<feature type="domain" description="ABC transmembrane type-1" evidence="6">
    <location>
        <begin position="137"/>
        <end position="334"/>
    </location>
</feature>
<evidence type="ECO:0000256" key="3">
    <source>
        <dbReference type="ARBA" id="ARBA00022989"/>
    </source>
</evidence>
<feature type="transmembrane region" description="Helical" evidence="5">
    <location>
        <begin position="308"/>
        <end position="333"/>
    </location>
</feature>
<name>A0A0R2RPI9_9BACT</name>
<dbReference type="GO" id="GO:0005886">
    <property type="term" value="C:plasma membrane"/>
    <property type="evidence" value="ECO:0007669"/>
    <property type="project" value="UniProtKB-SubCell"/>
</dbReference>
<protein>
    <submittedName>
        <fullName evidence="7">ABC transporter permease</fullName>
    </submittedName>
</protein>
<dbReference type="Pfam" id="PF12911">
    <property type="entry name" value="OppC_N"/>
    <property type="match status" value="1"/>
</dbReference>
<evidence type="ECO:0000259" key="6">
    <source>
        <dbReference type="PROSITE" id="PS50928"/>
    </source>
</evidence>
<evidence type="ECO:0000313" key="8">
    <source>
        <dbReference type="Proteomes" id="UP000051269"/>
    </source>
</evidence>
<feature type="transmembrane region" description="Helical" evidence="5">
    <location>
        <begin position="14"/>
        <end position="35"/>
    </location>
</feature>
<dbReference type="EMBL" id="LIBO01000009">
    <property type="protein sequence ID" value="KRO63074.1"/>
    <property type="molecule type" value="Genomic_DNA"/>
</dbReference>
<evidence type="ECO:0000256" key="2">
    <source>
        <dbReference type="ARBA" id="ARBA00022692"/>
    </source>
</evidence>
<comment type="subcellular location">
    <subcellularLocation>
        <location evidence="1 5">Cell membrane</location>
        <topology evidence="1 5">Multi-pass membrane protein</topology>
    </subcellularLocation>
</comment>
<keyword evidence="5" id="KW-0813">Transport</keyword>
<accession>A0A0R2RPI9</accession>
<dbReference type="PANTHER" id="PTHR43839">
    <property type="entry name" value="OPPC IN A BINDING PROTEIN-DEPENDENT TRANSPORT SYSTEM"/>
    <property type="match status" value="1"/>
</dbReference>
<gene>
    <name evidence="7" type="ORF">ABR82_04545</name>
</gene>
<dbReference type="GO" id="GO:0055085">
    <property type="term" value="P:transmembrane transport"/>
    <property type="evidence" value="ECO:0007669"/>
    <property type="project" value="InterPro"/>
</dbReference>
<dbReference type="Pfam" id="PF00528">
    <property type="entry name" value="BPD_transp_1"/>
    <property type="match status" value="1"/>
</dbReference>
<dbReference type="InterPro" id="IPR035906">
    <property type="entry name" value="MetI-like_sf"/>
</dbReference>
<evidence type="ECO:0000256" key="1">
    <source>
        <dbReference type="ARBA" id="ARBA00004651"/>
    </source>
</evidence>
<keyword evidence="3 5" id="KW-1133">Transmembrane helix</keyword>
<dbReference type="PANTHER" id="PTHR43839:SF1">
    <property type="entry name" value="OPPC IN A BINDING PROTEIN-DEPENDENT TRANSPORT SYSTEM"/>
    <property type="match status" value="1"/>
</dbReference>
<reference evidence="7 8" key="1">
    <citation type="submission" date="2015-10" db="EMBL/GenBank/DDBJ databases">
        <title>Metagenome-Assembled Genomes uncover a global brackish microbiome.</title>
        <authorList>
            <person name="Hugerth L.W."/>
            <person name="Larsson J."/>
            <person name="Alneberg J."/>
            <person name="Lindh M.V."/>
            <person name="Legrand C."/>
            <person name="Pinhassi J."/>
            <person name="Andersson A.F."/>
        </authorList>
    </citation>
    <scope>NUCLEOTIDE SEQUENCE [LARGE SCALE GENOMIC DNA]</scope>
    <source>
        <strain evidence="7">BACL18 MAG-120507-bin52</strain>
    </source>
</reference>
<dbReference type="Gene3D" id="1.10.3720.10">
    <property type="entry name" value="MetI-like"/>
    <property type="match status" value="1"/>
</dbReference>
<dbReference type="InterPro" id="IPR025966">
    <property type="entry name" value="OppC_N"/>
</dbReference>
<comment type="caution">
    <text evidence="7">The sequence shown here is derived from an EMBL/GenBank/DDBJ whole genome shotgun (WGS) entry which is preliminary data.</text>
</comment>
<dbReference type="SUPFAM" id="SSF161098">
    <property type="entry name" value="MetI-like"/>
    <property type="match status" value="1"/>
</dbReference>
<feature type="transmembrane region" description="Helical" evidence="5">
    <location>
        <begin position="139"/>
        <end position="167"/>
    </location>
</feature>
<dbReference type="AlphaFoldDB" id="A0A0R2RPI9"/>
<dbReference type="Proteomes" id="UP000051269">
    <property type="component" value="Unassembled WGS sequence"/>
</dbReference>
<proteinExistence type="inferred from homology"/>
<comment type="similarity">
    <text evidence="5">Belongs to the binding-protein-dependent transport system permease family.</text>
</comment>
<dbReference type="InterPro" id="IPR000515">
    <property type="entry name" value="MetI-like"/>
</dbReference>
<keyword evidence="4 5" id="KW-0472">Membrane</keyword>
<keyword evidence="2 5" id="KW-0812">Transmembrane</keyword>
<dbReference type="CDD" id="cd06261">
    <property type="entry name" value="TM_PBP2"/>
    <property type="match status" value="1"/>
</dbReference>
<evidence type="ECO:0000256" key="5">
    <source>
        <dbReference type="RuleBase" id="RU363032"/>
    </source>
</evidence>
<feature type="transmembrane region" description="Helical" evidence="5">
    <location>
        <begin position="263"/>
        <end position="287"/>
    </location>
</feature>
<feature type="transmembrane region" description="Helical" evidence="5">
    <location>
        <begin position="204"/>
        <end position="225"/>
    </location>
</feature>
<evidence type="ECO:0000256" key="4">
    <source>
        <dbReference type="ARBA" id="ARBA00023136"/>
    </source>
</evidence>
<organism evidence="7 8">
    <name type="scientific">Verrucomicrobia subdivision 6 bacterium BACL9 MAG-120507-bin52</name>
    <dbReference type="NCBI Taxonomy" id="1655590"/>
    <lineage>
        <taxon>Bacteria</taxon>
        <taxon>Pseudomonadati</taxon>
        <taxon>Verrucomicrobiota</taxon>
        <taxon>Verrucomicrobiia</taxon>
        <taxon>Verrucomicrobiales</taxon>
        <taxon>Verrucomicrobia subdivision 6</taxon>
    </lineage>
</organism>